<dbReference type="KEGG" id="mtun:MTUNDRAET4_1004"/>
<dbReference type="EMBL" id="LR536450">
    <property type="protein sequence ID" value="VFU07897.1"/>
    <property type="molecule type" value="Genomic_DNA"/>
</dbReference>
<name>A0A4U8Z000_METTU</name>
<evidence type="ECO:0000313" key="2">
    <source>
        <dbReference type="EMBL" id="VFU07897.1"/>
    </source>
</evidence>
<dbReference type="AlphaFoldDB" id="A0A4U8Z000"/>
<dbReference type="InterPro" id="IPR015927">
    <property type="entry name" value="Peptidase_S24_S26A/B/C"/>
</dbReference>
<dbReference type="Pfam" id="PF00717">
    <property type="entry name" value="Peptidase_S24"/>
    <property type="match status" value="1"/>
</dbReference>
<accession>A0A4U8Z000</accession>
<dbReference type="SUPFAM" id="SSF51306">
    <property type="entry name" value="LexA/Signal peptidase"/>
    <property type="match status" value="1"/>
</dbReference>
<dbReference type="Gene3D" id="2.10.109.10">
    <property type="entry name" value="Umud Fragment, subunit A"/>
    <property type="match status" value="1"/>
</dbReference>
<dbReference type="InterPro" id="IPR039418">
    <property type="entry name" value="LexA-like"/>
</dbReference>
<dbReference type="CDD" id="cd06529">
    <property type="entry name" value="S24_LexA-like"/>
    <property type="match status" value="1"/>
</dbReference>
<evidence type="ECO:0000313" key="3">
    <source>
        <dbReference type="Proteomes" id="UP000294360"/>
    </source>
</evidence>
<feature type="domain" description="Peptidase S24/S26A/S26B/S26C" evidence="1">
    <location>
        <begin position="142"/>
        <end position="226"/>
    </location>
</feature>
<gene>
    <name evidence="2" type="ORF">MTUNDRAET4_1004</name>
</gene>
<proteinExistence type="predicted"/>
<protein>
    <recommendedName>
        <fullName evidence="1">Peptidase S24/S26A/S26B/S26C domain-containing protein</fullName>
    </recommendedName>
</protein>
<dbReference type="Proteomes" id="UP000294360">
    <property type="component" value="Chromosome"/>
</dbReference>
<evidence type="ECO:0000259" key="1">
    <source>
        <dbReference type="Pfam" id="PF00717"/>
    </source>
</evidence>
<dbReference type="InterPro" id="IPR036286">
    <property type="entry name" value="LexA/Signal_pep-like_sf"/>
</dbReference>
<sequence>MVRKRFAEFLALAEIDMKNATSRTKHGDTYARDVIRRGRGKLDSIEEIVATIDPNFVDWVARAKGPGPTKETIRPRFGPLAALEGIIAKGNARGAGVAESPVPELPVFFHAAGAAEKPLTNKPDDNGEVIIYGGAEAVGEDFSYALQRVSGRIPRPKGLMGRPGIYAVRITDASMSPTLTKDDLVFIDAKSEARPGDDVMIEMHPILREIGPRRYFRQLIEKDGKRYVCHRFNPPGDQSFSNTDIKLIQRIIPAREVFDE</sequence>
<reference evidence="2 3" key="1">
    <citation type="submission" date="2019-03" db="EMBL/GenBank/DDBJ databases">
        <authorList>
            <person name="Kox A.R. M."/>
        </authorList>
    </citation>
    <scope>NUCLEOTIDE SEQUENCE [LARGE SCALE GENOMIC DNA]</scope>
    <source>
        <strain evidence="2">MTUNDRAET4 annotated genome</strain>
    </source>
</reference>
<organism evidence="2 3">
    <name type="scientific">Methylocella tundrae</name>
    <dbReference type="NCBI Taxonomy" id="227605"/>
    <lineage>
        <taxon>Bacteria</taxon>
        <taxon>Pseudomonadati</taxon>
        <taxon>Pseudomonadota</taxon>
        <taxon>Alphaproteobacteria</taxon>
        <taxon>Hyphomicrobiales</taxon>
        <taxon>Beijerinckiaceae</taxon>
        <taxon>Methylocella</taxon>
    </lineage>
</organism>